<evidence type="ECO:0000256" key="4">
    <source>
        <dbReference type="PIRSR" id="PIRSR001365-2"/>
    </source>
</evidence>
<dbReference type="PANTHER" id="PTHR12128:SF66">
    <property type="entry name" value="4-HYDROXY-2-OXOGLUTARATE ALDOLASE, MITOCHONDRIAL"/>
    <property type="match status" value="1"/>
</dbReference>
<protein>
    <submittedName>
        <fullName evidence="5">4-hydroxy-tetrahydrodipicolinate synthase</fullName>
    </submittedName>
</protein>
<dbReference type="RefSeq" id="WP_106607277.1">
    <property type="nucleotide sequence ID" value="NZ_PYGJ01000002.1"/>
</dbReference>
<comment type="caution">
    <text evidence="5">The sequence shown here is derived from an EMBL/GenBank/DDBJ whole genome shotgun (WGS) entry which is preliminary data.</text>
</comment>
<evidence type="ECO:0000313" key="5">
    <source>
        <dbReference type="EMBL" id="PSL21077.1"/>
    </source>
</evidence>
<sequence length="304" mass="32673">MIALQDNSSAVVSPGIYPMLYAFFDDRGVLRQDPFRRQVDAALGTQAAGVAILGLGTEVSKLTFDERIEVLEVVAERIEGRKPLLATVYGDTITEQIEFSKRAIQSGVSALMLQPPSQKMDDAKLAGFFSEIISAVDCPVGIQNAPEFLGFGLSNQSLIALANDHENFTIAKLECNAVNLESVASELGDSVMLFNGRCGLELPDNLRAGASGLIPAIDTVDKTSEIFAEFTAGTEERADKLYADLLPVLCFIMQGIPHFLTYGKMLAAARLGIELGGSREPSLPATDFGAACIRRFSKHLGPLN</sequence>
<feature type="binding site" evidence="4">
    <location>
        <position position="214"/>
    </location>
    <ligand>
        <name>pyruvate</name>
        <dbReference type="ChEBI" id="CHEBI:15361"/>
    </ligand>
</feature>
<dbReference type="AlphaFoldDB" id="A0A2P8FH84"/>
<evidence type="ECO:0000313" key="6">
    <source>
        <dbReference type="Proteomes" id="UP000240418"/>
    </source>
</evidence>
<dbReference type="PIRSF" id="PIRSF001365">
    <property type="entry name" value="DHDPS"/>
    <property type="match status" value="1"/>
</dbReference>
<dbReference type="PANTHER" id="PTHR12128">
    <property type="entry name" value="DIHYDRODIPICOLINATE SYNTHASE"/>
    <property type="match status" value="1"/>
</dbReference>
<dbReference type="EMBL" id="PYGJ01000002">
    <property type="protein sequence ID" value="PSL21077.1"/>
    <property type="molecule type" value="Genomic_DNA"/>
</dbReference>
<dbReference type="InterPro" id="IPR002220">
    <property type="entry name" value="DapA-like"/>
</dbReference>
<keyword evidence="2 3" id="KW-0456">Lyase</keyword>
<proteinExistence type="inferred from homology"/>
<dbReference type="Proteomes" id="UP000240418">
    <property type="component" value="Unassembled WGS sequence"/>
</dbReference>
<reference evidence="5 6" key="1">
    <citation type="submission" date="2018-03" db="EMBL/GenBank/DDBJ databases">
        <title>Genomic Encyclopedia of Archaeal and Bacterial Type Strains, Phase II (KMG-II): from individual species to whole genera.</title>
        <authorList>
            <person name="Goeker M."/>
        </authorList>
    </citation>
    <scope>NUCLEOTIDE SEQUENCE [LARGE SCALE GENOMIC DNA]</scope>
    <source>
        <strain evidence="5 6">DSM 100673</strain>
    </source>
</reference>
<gene>
    <name evidence="5" type="ORF">CLV88_102197</name>
</gene>
<evidence type="ECO:0000256" key="2">
    <source>
        <dbReference type="ARBA" id="ARBA00023239"/>
    </source>
</evidence>
<keyword evidence="6" id="KW-1185">Reference proteome</keyword>
<dbReference type="Pfam" id="PF00701">
    <property type="entry name" value="DHDPS"/>
    <property type="match status" value="1"/>
</dbReference>
<accession>A0A2P8FH84</accession>
<dbReference type="GO" id="GO:0008840">
    <property type="term" value="F:4-hydroxy-tetrahydrodipicolinate synthase activity"/>
    <property type="evidence" value="ECO:0007669"/>
    <property type="project" value="TreeGrafter"/>
</dbReference>
<comment type="similarity">
    <text evidence="1 3">Belongs to the DapA family.</text>
</comment>
<dbReference type="InterPro" id="IPR013785">
    <property type="entry name" value="Aldolase_TIM"/>
</dbReference>
<dbReference type="OrthoDB" id="9796205at2"/>
<dbReference type="GO" id="GO:0005829">
    <property type="term" value="C:cytosol"/>
    <property type="evidence" value="ECO:0007669"/>
    <property type="project" value="TreeGrafter"/>
</dbReference>
<dbReference type="CDD" id="cd00408">
    <property type="entry name" value="DHDPS-like"/>
    <property type="match status" value="1"/>
</dbReference>
<evidence type="ECO:0000256" key="3">
    <source>
        <dbReference type="PIRNR" id="PIRNR001365"/>
    </source>
</evidence>
<organism evidence="5 6">
    <name type="scientific">Shimia abyssi</name>
    <dbReference type="NCBI Taxonomy" id="1662395"/>
    <lineage>
        <taxon>Bacteria</taxon>
        <taxon>Pseudomonadati</taxon>
        <taxon>Pseudomonadota</taxon>
        <taxon>Alphaproteobacteria</taxon>
        <taxon>Rhodobacterales</taxon>
        <taxon>Roseobacteraceae</taxon>
    </lineage>
</organism>
<dbReference type="Gene3D" id="3.20.20.70">
    <property type="entry name" value="Aldolase class I"/>
    <property type="match status" value="1"/>
</dbReference>
<dbReference type="SMART" id="SM01130">
    <property type="entry name" value="DHDPS"/>
    <property type="match status" value="1"/>
</dbReference>
<dbReference type="SUPFAM" id="SSF51569">
    <property type="entry name" value="Aldolase"/>
    <property type="match status" value="1"/>
</dbReference>
<name>A0A2P8FH84_9RHOB</name>
<evidence type="ECO:0000256" key="1">
    <source>
        <dbReference type="ARBA" id="ARBA00007592"/>
    </source>
</evidence>